<evidence type="ECO:0000256" key="1">
    <source>
        <dbReference type="ARBA" id="ARBA00009437"/>
    </source>
</evidence>
<dbReference type="GO" id="GO:0006351">
    <property type="term" value="P:DNA-templated transcription"/>
    <property type="evidence" value="ECO:0007669"/>
    <property type="project" value="TreeGrafter"/>
</dbReference>
<gene>
    <name evidence="7" type="ORF">BG57_26350</name>
    <name evidence="6" type="ORF">GCM10010985_58870</name>
</gene>
<dbReference type="PRINTS" id="PR00039">
    <property type="entry name" value="HTHLYSR"/>
</dbReference>
<evidence type="ECO:0000256" key="2">
    <source>
        <dbReference type="ARBA" id="ARBA00023015"/>
    </source>
</evidence>
<dbReference type="PANTHER" id="PTHR30537">
    <property type="entry name" value="HTH-TYPE TRANSCRIPTIONAL REGULATOR"/>
    <property type="match status" value="1"/>
</dbReference>
<comment type="caution">
    <text evidence="7">The sequence shown here is derived from an EMBL/GenBank/DDBJ whole genome shotgun (WGS) entry which is preliminary data.</text>
</comment>
<dbReference type="EMBL" id="JFHE01000054">
    <property type="protein sequence ID" value="KDR26475.1"/>
    <property type="molecule type" value="Genomic_DNA"/>
</dbReference>
<keyword evidence="9" id="KW-1185">Reference proteome</keyword>
<accession>A0A069NDN5</accession>
<reference evidence="7 8" key="2">
    <citation type="submission" date="2014-03" db="EMBL/GenBank/DDBJ databases">
        <title>Draft Genome Sequences of Four Burkholderia Strains.</title>
        <authorList>
            <person name="Liu X.Y."/>
            <person name="Li C.X."/>
            <person name="Xu J.H."/>
        </authorList>
    </citation>
    <scope>NUCLEOTIDE SEQUENCE [LARGE SCALE GENOMIC DNA]</scope>
    <source>
        <strain evidence="7 8">R27</strain>
    </source>
</reference>
<dbReference type="CDD" id="cd08474">
    <property type="entry name" value="PBP2_CrgA_like_5"/>
    <property type="match status" value="1"/>
</dbReference>
<dbReference type="FunFam" id="1.10.10.10:FF:000001">
    <property type="entry name" value="LysR family transcriptional regulator"/>
    <property type="match status" value="1"/>
</dbReference>
<reference evidence="9" key="3">
    <citation type="journal article" date="2019" name="Int. J. Syst. Evol. Microbiol.">
        <title>The Global Catalogue of Microorganisms (GCM) 10K type strain sequencing project: providing services to taxonomists for standard genome sequencing and annotation.</title>
        <authorList>
            <consortium name="The Broad Institute Genomics Platform"/>
            <consortium name="The Broad Institute Genome Sequencing Center for Infectious Disease"/>
            <person name="Wu L."/>
            <person name="Ma J."/>
        </authorList>
    </citation>
    <scope>NUCLEOTIDE SEQUENCE [LARGE SCALE GENOMIC DNA]</scope>
    <source>
        <strain evidence="9">CGMCC 1.11013</strain>
    </source>
</reference>
<dbReference type="Pfam" id="PF00126">
    <property type="entry name" value="HTH_1"/>
    <property type="match status" value="1"/>
</dbReference>
<dbReference type="InterPro" id="IPR000847">
    <property type="entry name" value="LysR_HTH_N"/>
</dbReference>
<comment type="similarity">
    <text evidence="1">Belongs to the LysR transcriptional regulatory family.</text>
</comment>
<dbReference type="Pfam" id="PF03466">
    <property type="entry name" value="LysR_substrate"/>
    <property type="match status" value="1"/>
</dbReference>
<dbReference type="Proteomes" id="UP000597138">
    <property type="component" value="Unassembled WGS sequence"/>
</dbReference>
<protein>
    <submittedName>
        <fullName evidence="7">LysR family transcriptional regulator</fullName>
    </submittedName>
</protein>
<dbReference type="InterPro" id="IPR005119">
    <property type="entry name" value="LysR_subst-bd"/>
</dbReference>
<dbReference type="PANTHER" id="PTHR30537:SF1">
    <property type="entry name" value="HTH-TYPE TRANSCRIPTIONAL REGULATOR PGRR"/>
    <property type="match status" value="1"/>
</dbReference>
<dbReference type="InterPro" id="IPR058163">
    <property type="entry name" value="LysR-type_TF_proteobact-type"/>
</dbReference>
<dbReference type="InterPro" id="IPR036388">
    <property type="entry name" value="WH-like_DNA-bd_sf"/>
</dbReference>
<reference evidence="6" key="1">
    <citation type="journal article" date="2014" name="Int. J. Syst. Evol. Microbiol.">
        <title>Complete genome of a new Firmicutes species belonging to the dominant human colonic microbiota ('Ruminococcus bicirculans') reveals two chromosomes and a selective capacity to utilize plant glucans.</title>
        <authorList>
            <consortium name="NISC Comparative Sequencing Program"/>
            <person name="Wegmann U."/>
            <person name="Louis P."/>
            <person name="Goesmann A."/>
            <person name="Henrissat B."/>
            <person name="Duncan S.H."/>
            <person name="Flint H.J."/>
        </authorList>
    </citation>
    <scope>NUCLEOTIDE SEQUENCE</scope>
    <source>
        <strain evidence="6">CGMCC 1.11013</strain>
    </source>
</reference>
<dbReference type="EMBL" id="BMEG01000017">
    <property type="protein sequence ID" value="GGD96443.1"/>
    <property type="molecule type" value="Genomic_DNA"/>
</dbReference>
<sequence length="297" mass="33089">MARDNLSDIIVFLAVAREQSFTRAAAKLGVSQSALSHTIRELEARLGVRLLTRTTRSVSMTAAGEALFQTAAPRIEEIDAKLAALSEFSDKPAGLIRITATDHTIDAIVWPKLRAVLRDYPEIQVELTVDYGLVDIVEDRYDMGVRFGDQVAKDMIAVRISADVPMAIVGAPAYFKRRPLPRSPEDLLKHDCITLRLTTTKGIYAWELQKGKRAVQARVSGQMIFNSQPQMIRAALDGYGLAFVPEEAVQPHIRSGKLQAVMKDWCPSFPGMHVYYPSRRQSSRAFTIVLDALRHAR</sequence>
<feature type="domain" description="HTH lysR-type" evidence="5">
    <location>
        <begin position="4"/>
        <end position="61"/>
    </location>
</feature>
<evidence type="ECO:0000313" key="7">
    <source>
        <dbReference type="EMBL" id="KDR26475.1"/>
    </source>
</evidence>
<dbReference type="SUPFAM" id="SSF53850">
    <property type="entry name" value="Periplasmic binding protein-like II"/>
    <property type="match status" value="1"/>
</dbReference>
<keyword evidence="4" id="KW-0804">Transcription</keyword>
<dbReference type="OrthoDB" id="5525645at2"/>
<dbReference type="eggNOG" id="COG0583">
    <property type="taxonomic scope" value="Bacteria"/>
</dbReference>
<dbReference type="STRING" id="1071679.BG57_26350"/>
<dbReference type="RefSeq" id="WP_035970210.1">
    <property type="nucleotide sequence ID" value="NZ_BMEG01000017.1"/>
</dbReference>
<dbReference type="PROSITE" id="PS50931">
    <property type="entry name" value="HTH_LYSR"/>
    <property type="match status" value="1"/>
</dbReference>
<reference evidence="6" key="4">
    <citation type="submission" date="2024-05" db="EMBL/GenBank/DDBJ databases">
        <authorList>
            <person name="Sun Q."/>
            <person name="Zhou Y."/>
        </authorList>
    </citation>
    <scope>NUCLEOTIDE SEQUENCE</scope>
    <source>
        <strain evidence="6">CGMCC 1.11013</strain>
    </source>
</reference>
<dbReference type="InterPro" id="IPR036390">
    <property type="entry name" value="WH_DNA-bd_sf"/>
</dbReference>
<dbReference type="Gene3D" id="1.10.10.10">
    <property type="entry name" value="Winged helix-like DNA-binding domain superfamily/Winged helix DNA-binding domain"/>
    <property type="match status" value="1"/>
</dbReference>
<dbReference type="GO" id="GO:0003700">
    <property type="term" value="F:DNA-binding transcription factor activity"/>
    <property type="evidence" value="ECO:0007669"/>
    <property type="project" value="InterPro"/>
</dbReference>
<evidence type="ECO:0000313" key="6">
    <source>
        <dbReference type="EMBL" id="GGD96443.1"/>
    </source>
</evidence>
<evidence type="ECO:0000313" key="9">
    <source>
        <dbReference type="Proteomes" id="UP000597138"/>
    </source>
</evidence>
<proteinExistence type="inferred from homology"/>
<dbReference type="FunFam" id="3.40.190.290:FF:000012">
    <property type="entry name" value="Transcriptional regulator, LysR family"/>
    <property type="match status" value="1"/>
</dbReference>
<dbReference type="Proteomes" id="UP000027439">
    <property type="component" value="Unassembled WGS sequence"/>
</dbReference>
<dbReference type="Gene3D" id="3.40.190.290">
    <property type="match status" value="1"/>
</dbReference>
<name>A0A069NDN5_9BURK</name>
<dbReference type="SUPFAM" id="SSF46785">
    <property type="entry name" value="Winged helix' DNA-binding domain"/>
    <property type="match status" value="1"/>
</dbReference>
<evidence type="ECO:0000259" key="5">
    <source>
        <dbReference type="PROSITE" id="PS50931"/>
    </source>
</evidence>
<evidence type="ECO:0000256" key="4">
    <source>
        <dbReference type="ARBA" id="ARBA00023163"/>
    </source>
</evidence>
<evidence type="ECO:0000256" key="3">
    <source>
        <dbReference type="ARBA" id="ARBA00023125"/>
    </source>
</evidence>
<keyword evidence="2" id="KW-0805">Transcription regulation</keyword>
<organism evidence="7 8">
    <name type="scientific">Caballeronia grimmiae</name>
    <dbReference type="NCBI Taxonomy" id="1071679"/>
    <lineage>
        <taxon>Bacteria</taxon>
        <taxon>Pseudomonadati</taxon>
        <taxon>Pseudomonadota</taxon>
        <taxon>Betaproteobacteria</taxon>
        <taxon>Burkholderiales</taxon>
        <taxon>Burkholderiaceae</taxon>
        <taxon>Caballeronia</taxon>
    </lineage>
</organism>
<dbReference type="AlphaFoldDB" id="A0A069NDN5"/>
<keyword evidence="3" id="KW-0238">DNA-binding</keyword>
<evidence type="ECO:0000313" key="8">
    <source>
        <dbReference type="Proteomes" id="UP000027439"/>
    </source>
</evidence>
<dbReference type="GO" id="GO:0043565">
    <property type="term" value="F:sequence-specific DNA binding"/>
    <property type="evidence" value="ECO:0007669"/>
    <property type="project" value="TreeGrafter"/>
</dbReference>